<dbReference type="CDD" id="cd00060">
    <property type="entry name" value="FHA"/>
    <property type="match status" value="1"/>
</dbReference>
<evidence type="ECO:0000313" key="3">
    <source>
        <dbReference type="EMBL" id="OWQ93251.1"/>
    </source>
</evidence>
<dbReference type="SUPFAM" id="SSF49879">
    <property type="entry name" value="SMAD/FHA domain"/>
    <property type="match status" value="1"/>
</dbReference>
<dbReference type="Pfam" id="PF00211">
    <property type="entry name" value="Guanylate_cyc"/>
    <property type="match status" value="1"/>
</dbReference>
<name>A0A246JKV4_9BURK</name>
<dbReference type="GO" id="GO:0035556">
    <property type="term" value="P:intracellular signal transduction"/>
    <property type="evidence" value="ECO:0007669"/>
    <property type="project" value="InterPro"/>
</dbReference>
<dbReference type="PANTHER" id="PTHR43081">
    <property type="entry name" value="ADENYLATE CYCLASE, TERMINAL-DIFFERENTIATION SPECIFIC-RELATED"/>
    <property type="match status" value="1"/>
</dbReference>
<evidence type="ECO:0000313" key="4">
    <source>
        <dbReference type="Proteomes" id="UP000197468"/>
    </source>
</evidence>
<dbReference type="Gene3D" id="2.60.200.20">
    <property type="match status" value="1"/>
</dbReference>
<dbReference type="AlphaFoldDB" id="A0A246JKV4"/>
<comment type="caution">
    <text evidence="3">The sequence shown here is derived from an EMBL/GenBank/DDBJ whole genome shotgun (WGS) entry which is preliminary data.</text>
</comment>
<evidence type="ECO:0000259" key="1">
    <source>
        <dbReference type="PROSITE" id="PS50006"/>
    </source>
</evidence>
<dbReference type="Pfam" id="PF00498">
    <property type="entry name" value="FHA"/>
    <property type="match status" value="1"/>
</dbReference>
<dbReference type="PROSITE" id="PS50006">
    <property type="entry name" value="FHA_DOMAIN"/>
    <property type="match status" value="1"/>
</dbReference>
<reference evidence="3 4" key="1">
    <citation type="journal article" date="2008" name="Int. J. Syst. Evol. Microbiol.">
        <title>Description of Roseateles aquatilis sp. nov. and Roseateles terrae sp. nov., in the class Betaproteobacteria, and emended description of the genus Roseateles.</title>
        <authorList>
            <person name="Gomila M."/>
            <person name="Bowien B."/>
            <person name="Falsen E."/>
            <person name="Moore E.R."/>
            <person name="Lalucat J."/>
        </authorList>
    </citation>
    <scope>NUCLEOTIDE SEQUENCE [LARGE SCALE GENOMIC DNA]</scope>
    <source>
        <strain evidence="3 4">CCUG 48205</strain>
    </source>
</reference>
<dbReference type="Proteomes" id="UP000197468">
    <property type="component" value="Unassembled WGS sequence"/>
</dbReference>
<dbReference type="EMBL" id="NIOF01000001">
    <property type="protein sequence ID" value="OWQ93251.1"/>
    <property type="molecule type" value="Genomic_DNA"/>
</dbReference>
<accession>A0A246JKV4</accession>
<dbReference type="Gene3D" id="3.30.70.1230">
    <property type="entry name" value="Nucleotide cyclase"/>
    <property type="match status" value="1"/>
</dbReference>
<gene>
    <name evidence="3" type="ORF">CDN99_01815</name>
</gene>
<dbReference type="PROSITE" id="PS50125">
    <property type="entry name" value="GUANYLATE_CYCLASE_2"/>
    <property type="match status" value="1"/>
</dbReference>
<protein>
    <submittedName>
        <fullName evidence="3">Adenylate/guanylate cyclase domain-containing protein</fullName>
    </submittedName>
</protein>
<dbReference type="InterPro" id="IPR050697">
    <property type="entry name" value="Adenylyl/Guanylyl_Cyclase_3/4"/>
</dbReference>
<proteinExistence type="predicted"/>
<dbReference type="SUPFAM" id="SSF55073">
    <property type="entry name" value="Nucleotide cyclase"/>
    <property type="match status" value="1"/>
</dbReference>
<dbReference type="InterPro" id="IPR001054">
    <property type="entry name" value="A/G_cyclase"/>
</dbReference>
<dbReference type="GO" id="GO:0009190">
    <property type="term" value="P:cyclic nucleotide biosynthetic process"/>
    <property type="evidence" value="ECO:0007669"/>
    <property type="project" value="InterPro"/>
</dbReference>
<feature type="domain" description="FHA" evidence="1">
    <location>
        <begin position="211"/>
        <end position="254"/>
    </location>
</feature>
<dbReference type="RefSeq" id="WP_088382399.1">
    <property type="nucleotide sequence ID" value="NZ_NIOF01000001.1"/>
</dbReference>
<feature type="domain" description="Guanylate cyclase" evidence="2">
    <location>
        <begin position="8"/>
        <end position="123"/>
    </location>
</feature>
<dbReference type="InterPro" id="IPR029787">
    <property type="entry name" value="Nucleotide_cyclase"/>
</dbReference>
<evidence type="ECO:0000259" key="2">
    <source>
        <dbReference type="PROSITE" id="PS50125"/>
    </source>
</evidence>
<dbReference type="CDD" id="cd07302">
    <property type="entry name" value="CHD"/>
    <property type="match status" value="1"/>
</dbReference>
<sequence length="313" mass="33837">MTQIRERTVLFADLRGSTALFETLGNAEASGLVTQTVALLSQAVDDNRGDLIKTLGDGLMAAFDNPRDGIKSAMRMQELLLKSSVRSERLRYTHLQIALARGEVVEIHGDCFGDAVNVAARLLDHAGDGETVVTAEVVQGLTSAQKARFRSLDHISVRGRAEPVHIYVLDQGRGDAAATQFGEIVRSAAPEGIRLVWQDLDRVFDIDQMPVVLGRSTQATYCITDVRVSRSHARIDWQGSSFSLTDLSYNGTFVRFGAGGQTLSLRRGSCTLHGAGAIGLGGPPSETQAPTVRFEVLHLAEADRSPLLLQRGL</sequence>
<dbReference type="InterPro" id="IPR008984">
    <property type="entry name" value="SMAD_FHA_dom_sf"/>
</dbReference>
<keyword evidence="4" id="KW-1185">Reference proteome</keyword>
<dbReference type="OrthoDB" id="9801841at2"/>
<dbReference type="InterPro" id="IPR000253">
    <property type="entry name" value="FHA_dom"/>
</dbReference>
<organism evidence="3 4">
    <name type="scientific">Roseateles aquatilis</name>
    <dbReference type="NCBI Taxonomy" id="431061"/>
    <lineage>
        <taxon>Bacteria</taxon>
        <taxon>Pseudomonadati</taxon>
        <taxon>Pseudomonadota</taxon>
        <taxon>Betaproteobacteria</taxon>
        <taxon>Burkholderiales</taxon>
        <taxon>Sphaerotilaceae</taxon>
        <taxon>Roseateles</taxon>
    </lineage>
</organism>
<dbReference type="PANTHER" id="PTHR43081:SF1">
    <property type="entry name" value="ADENYLATE CYCLASE, TERMINAL-DIFFERENTIATION SPECIFIC"/>
    <property type="match status" value="1"/>
</dbReference>
<dbReference type="GO" id="GO:0004016">
    <property type="term" value="F:adenylate cyclase activity"/>
    <property type="evidence" value="ECO:0007669"/>
    <property type="project" value="UniProtKB-ARBA"/>
</dbReference>
<dbReference type="SMART" id="SM00240">
    <property type="entry name" value="FHA"/>
    <property type="match status" value="1"/>
</dbReference>